<proteinExistence type="predicted"/>
<dbReference type="SUPFAM" id="SSF56059">
    <property type="entry name" value="Glutathione synthetase ATP-binding domain-like"/>
    <property type="match status" value="1"/>
</dbReference>
<evidence type="ECO:0000313" key="7">
    <source>
        <dbReference type="EMBL" id="CAF3592504.1"/>
    </source>
</evidence>
<feature type="domain" description="ATP-grasp" evidence="5">
    <location>
        <begin position="94"/>
        <end position="293"/>
    </location>
</feature>
<keyword evidence="2 4" id="KW-0547">Nucleotide-binding</keyword>
<accession>A0A818MP00</accession>
<protein>
    <recommendedName>
        <fullName evidence="5">ATP-grasp domain-containing protein</fullName>
    </recommendedName>
</protein>
<dbReference type="PANTHER" id="PTHR43585">
    <property type="entry name" value="FUMIPYRROLE BIOSYNTHESIS PROTEIN C"/>
    <property type="match status" value="1"/>
</dbReference>
<organism evidence="7 8">
    <name type="scientific">Adineta steineri</name>
    <dbReference type="NCBI Taxonomy" id="433720"/>
    <lineage>
        <taxon>Eukaryota</taxon>
        <taxon>Metazoa</taxon>
        <taxon>Spiralia</taxon>
        <taxon>Gnathifera</taxon>
        <taxon>Rotifera</taxon>
        <taxon>Eurotatoria</taxon>
        <taxon>Bdelloidea</taxon>
        <taxon>Adinetida</taxon>
        <taxon>Adinetidae</taxon>
        <taxon>Adineta</taxon>
    </lineage>
</organism>
<dbReference type="GO" id="GO:0016874">
    <property type="term" value="F:ligase activity"/>
    <property type="evidence" value="ECO:0007669"/>
    <property type="project" value="UniProtKB-KW"/>
</dbReference>
<sequence length="391" mass="45160">MVTKELLYGVFPDTLTDTEKNYVKSIFSDVKFIHNFKENIKETLYDLCEKEKFSKIIAPREALVLLAAELRDKYGIKGQTLFSAKCFRDKVLMKTALEKSNIRVPKFRLIKNREDIDDYLTKNKNTYPVVIKPTSMSGSRNVTIINSYEGILEWLTKYDFDSNEWEIEEYIAGDFYHVDGLIQDGNVISIWPSKYTRPCAEISYDNVECSYIMSQDSSLIQPLCSFAEKVLQELQIYSEHKLNSAFHMELFYTKNKEIVFCEVGSRIGGCQIHETWIRAFNIDLYEHHVNMSLDYKINLQQPIKPKSLVGTSRVPSKSGTIIKIPSVLYNNATGLDGYICYESIGSIVEPTTKEGALIYLAFTFVSGNDENELLENLENFRKWFHNNTRIL</sequence>
<comment type="caution">
    <text evidence="7">The sequence shown here is derived from an EMBL/GenBank/DDBJ whole genome shotgun (WGS) entry which is preliminary data.</text>
</comment>
<dbReference type="Gene3D" id="3.40.50.20">
    <property type="match status" value="1"/>
</dbReference>
<dbReference type="Gene3D" id="3.30.470.20">
    <property type="entry name" value="ATP-grasp fold, B domain"/>
    <property type="match status" value="1"/>
</dbReference>
<dbReference type="InterPro" id="IPR011761">
    <property type="entry name" value="ATP-grasp"/>
</dbReference>
<evidence type="ECO:0000313" key="8">
    <source>
        <dbReference type="Proteomes" id="UP000663881"/>
    </source>
</evidence>
<dbReference type="PROSITE" id="PS50975">
    <property type="entry name" value="ATP_GRASP"/>
    <property type="match status" value="1"/>
</dbReference>
<evidence type="ECO:0000259" key="5">
    <source>
        <dbReference type="PROSITE" id="PS50975"/>
    </source>
</evidence>
<evidence type="ECO:0000256" key="3">
    <source>
        <dbReference type="ARBA" id="ARBA00022840"/>
    </source>
</evidence>
<dbReference type="GO" id="GO:0046872">
    <property type="term" value="F:metal ion binding"/>
    <property type="evidence" value="ECO:0007669"/>
    <property type="project" value="InterPro"/>
</dbReference>
<dbReference type="GO" id="GO:0005524">
    <property type="term" value="F:ATP binding"/>
    <property type="evidence" value="ECO:0007669"/>
    <property type="project" value="UniProtKB-UniRule"/>
</dbReference>
<dbReference type="AlphaFoldDB" id="A0A818MP00"/>
<keyword evidence="1" id="KW-0436">Ligase</keyword>
<evidence type="ECO:0000256" key="2">
    <source>
        <dbReference type="ARBA" id="ARBA00022741"/>
    </source>
</evidence>
<gene>
    <name evidence="7" type="ORF">OKA104_LOCUS6188</name>
    <name evidence="6" type="ORF">VCS650_LOCUS23659</name>
</gene>
<dbReference type="Proteomes" id="UP000663881">
    <property type="component" value="Unassembled WGS sequence"/>
</dbReference>
<evidence type="ECO:0000256" key="1">
    <source>
        <dbReference type="ARBA" id="ARBA00022598"/>
    </source>
</evidence>
<dbReference type="EMBL" id="CAJOAY010000225">
    <property type="protein sequence ID" value="CAF3592504.1"/>
    <property type="molecule type" value="Genomic_DNA"/>
</dbReference>
<reference evidence="7" key="1">
    <citation type="submission" date="2021-02" db="EMBL/GenBank/DDBJ databases">
        <authorList>
            <person name="Nowell W R."/>
        </authorList>
    </citation>
    <scope>NUCLEOTIDE SEQUENCE</scope>
</reference>
<evidence type="ECO:0000313" key="6">
    <source>
        <dbReference type="EMBL" id="CAF1166363.1"/>
    </source>
</evidence>
<dbReference type="Pfam" id="PF13535">
    <property type="entry name" value="ATP-grasp_4"/>
    <property type="match status" value="1"/>
</dbReference>
<dbReference type="InterPro" id="IPR052032">
    <property type="entry name" value="ATP-dep_AA_Ligase"/>
</dbReference>
<dbReference type="EMBL" id="CAJNON010000281">
    <property type="protein sequence ID" value="CAF1166363.1"/>
    <property type="molecule type" value="Genomic_DNA"/>
</dbReference>
<name>A0A818MP00_9BILA</name>
<keyword evidence="3 4" id="KW-0067">ATP-binding</keyword>
<dbReference type="PANTHER" id="PTHR43585:SF2">
    <property type="entry name" value="ATP-GRASP ENZYME FSQD"/>
    <property type="match status" value="1"/>
</dbReference>
<evidence type="ECO:0000256" key="4">
    <source>
        <dbReference type="PROSITE-ProRule" id="PRU00409"/>
    </source>
</evidence>
<dbReference type="Proteomes" id="UP000663891">
    <property type="component" value="Unassembled WGS sequence"/>
</dbReference>